<evidence type="ECO:0000313" key="2">
    <source>
        <dbReference type="EMBL" id="SHN03870.1"/>
    </source>
</evidence>
<feature type="transmembrane region" description="Helical" evidence="1">
    <location>
        <begin position="37"/>
        <end position="54"/>
    </location>
</feature>
<keyword evidence="1" id="KW-0472">Membrane</keyword>
<gene>
    <name evidence="2" type="ORF">SAMN04488057_105377</name>
</gene>
<name>A0A1M7NJ43_9BACT</name>
<dbReference type="AlphaFoldDB" id="A0A1M7NJ43"/>
<feature type="transmembrane region" description="Helical" evidence="1">
    <location>
        <begin position="397"/>
        <end position="418"/>
    </location>
</feature>
<keyword evidence="1" id="KW-1133">Transmembrane helix</keyword>
<evidence type="ECO:0000256" key="1">
    <source>
        <dbReference type="SAM" id="Phobius"/>
    </source>
</evidence>
<sequence>MTQSVKFNVFLKTLGPGILFASTAIGVSHLVQSTRAGAEYGFALVGFILAANLFKWPFFEFGSRYAAATGRSLIDGYQMISPWYSRLYLLINLLSMFFVNAAVTFVAAGFLQNLFNIELAPTLYYIPSLILLMFSFAFLALGRYSLLDTGIKIIGSFMLISTLLAFFIALFKGPQKPIVYEPLSAMIGLESLPFIIALMGWMPSAIDSSTWNSLWTMERSRQSGYLPTVKESVFEFNMGFWTSALLSLCFVVLGAYLLYGTGNSLPDNNVGFASGVVNLYAAQLGSWTFLIIAAAGFTIMLGTCIGVMDGYARSTARVIAVMQGKAEKPAAYLWWLVLITLGGFLVLSLFMQAFNQLVSLATTISFLIAPVIALLNYRLVFSEHLSKADQPGPAMRLLSLAGIGFLGLFSLVMLYYLWWG</sequence>
<feature type="transmembrane region" description="Helical" evidence="1">
    <location>
        <begin position="287"/>
        <end position="311"/>
    </location>
</feature>
<keyword evidence="1" id="KW-0812">Transmembrane</keyword>
<feature type="transmembrane region" description="Helical" evidence="1">
    <location>
        <begin position="357"/>
        <end position="377"/>
    </location>
</feature>
<reference evidence="2 3" key="1">
    <citation type="submission" date="2016-11" db="EMBL/GenBank/DDBJ databases">
        <authorList>
            <person name="Jaros S."/>
            <person name="Januszkiewicz K."/>
            <person name="Wedrychowicz H."/>
        </authorList>
    </citation>
    <scope>NUCLEOTIDE SEQUENCE [LARGE SCALE GENOMIC DNA]</scope>
    <source>
        <strain evidence="2 3">CGMCC 1.6102</strain>
    </source>
</reference>
<accession>A0A1M7NJ43</accession>
<feature type="transmembrane region" description="Helical" evidence="1">
    <location>
        <begin position="9"/>
        <end position="31"/>
    </location>
</feature>
<dbReference type="Proteomes" id="UP000184513">
    <property type="component" value="Unassembled WGS sequence"/>
</dbReference>
<feature type="transmembrane region" description="Helical" evidence="1">
    <location>
        <begin position="153"/>
        <end position="171"/>
    </location>
</feature>
<feature type="transmembrane region" description="Helical" evidence="1">
    <location>
        <begin position="236"/>
        <end position="259"/>
    </location>
</feature>
<feature type="transmembrane region" description="Helical" evidence="1">
    <location>
        <begin position="123"/>
        <end position="141"/>
    </location>
</feature>
<organism evidence="2 3">
    <name type="scientific">Cyclobacterium lianum</name>
    <dbReference type="NCBI Taxonomy" id="388280"/>
    <lineage>
        <taxon>Bacteria</taxon>
        <taxon>Pseudomonadati</taxon>
        <taxon>Bacteroidota</taxon>
        <taxon>Cytophagia</taxon>
        <taxon>Cytophagales</taxon>
        <taxon>Cyclobacteriaceae</taxon>
        <taxon>Cyclobacterium</taxon>
    </lineage>
</organism>
<evidence type="ECO:0000313" key="3">
    <source>
        <dbReference type="Proteomes" id="UP000184513"/>
    </source>
</evidence>
<proteinExistence type="predicted"/>
<protein>
    <submittedName>
        <fullName evidence="2">Mn2+ and Fe2+ transporters of the NRAMP family</fullName>
    </submittedName>
</protein>
<keyword evidence="3" id="KW-1185">Reference proteome</keyword>
<dbReference type="STRING" id="388280.SAMN04488057_105377"/>
<feature type="transmembrane region" description="Helical" evidence="1">
    <location>
        <begin position="87"/>
        <end position="111"/>
    </location>
</feature>
<dbReference type="EMBL" id="FRCY01000005">
    <property type="protein sequence ID" value="SHN03870.1"/>
    <property type="molecule type" value="Genomic_DNA"/>
</dbReference>
<feature type="transmembrane region" description="Helical" evidence="1">
    <location>
        <begin position="332"/>
        <end position="351"/>
    </location>
</feature>
<feature type="transmembrane region" description="Helical" evidence="1">
    <location>
        <begin position="191"/>
        <end position="215"/>
    </location>
</feature>